<keyword evidence="2" id="KW-1185">Reference proteome</keyword>
<protein>
    <recommendedName>
        <fullName evidence="3">DUF1684 domain-containing protein</fullName>
    </recommendedName>
</protein>
<dbReference type="STRING" id="861266.ARTSIC4J27_1641"/>
<dbReference type="AlphaFoldDB" id="A0A024H0Z4"/>
<dbReference type="EMBL" id="CAQI01000039">
    <property type="protein sequence ID" value="CCQ45693.1"/>
    <property type="molecule type" value="Genomic_DNA"/>
</dbReference>
<dbReference type="PANTHER" id="PTHR41913">
    <property type="entry name" value="DUF1684 DOMAIN-CONTAINING PROTEIN"/>
    <property type="match status" value="1"/>
</dbReference>
<dbReference type="Proteomes" id="UP000035722">
    <property type="component" value="Unassembled WGS sequence"/>
</dbReference>
<dbReference type="RefSeq" id="WP_050054672.1">
    <property type="nucleotide sequence ID" value="NZ_CAQI01000039.1"/>
</dbReference>
<gene>
    <name evidence="1" type="ORF">ARTSIC4J27_1641</name>
</gene>
<reference evidence="2" key="1">
    <citation type="journal article" date="2014" name="Genome Announc.">
        <title>Genome Sequence of Arthrobacter siccitolerans 4J27, a Xeroprotectant-Producing Desiccation-Tolerant Microorganism.</title>
        <authorList>
            <person name="Manzanera M."/>
            <person name="Santa-Cruz-Calvo L."/>
            <person name="Vilchez J.I."/>
            <person name="Garcia-Fontana C."/>
            <person name="Silva-Castro G.A."/>
            <person name="Calvo C."/>
            <person name="Gonzalez-Lopez J."/>
        </authorList>
    </citation>
    <scope>NUCLEOTIDE SEQUENCE [LARGE SCALE GENOMIC DNA]</scope>
    <source>
        <strain evidence="2">4J27</strain>
    </source>
</reference>
<dbReference type="Pfam" id="PF07920">
    <property type="entry name" value="DUF1684"/>
    <property type="match status" value="1"/>
</dbReference>
<evidence type="ECO:0000313" key="2">
    <source>
        <dbReference type="Proteomes" id="UP000035722"/>
    </source>
</evidence>
<comment type="caution">
    <text evidence="1">The sequence shown here is derived from an EMBL/GenBank/DDBJ whole genome shotgun (WGS) entry which is preliminary data.</text>
</comment>
<dbReference type="OrthoDB" id="5493262at2"/>
<evidence type="ECO:0008006" key="3">
    <source>
        <dbReference type="Google" id="ProtNLM"/>
    </source>
</evidence>
<sequence>MAQDQQHGRAEETLGGADDNLAGISAVDIADWRLRTFALYANVRKLALENPAEAHSYWRHQRDLMFATHPASALTAQDKARFSGLKTADYDPIYRFHVPLTKEGAGREMSVETATDGVVPFIRLGTFDLPEMGQLGVWKLHGYGGGIFVPFRDATAGQPGGSYGGGRYLLDTIKGAFHGVDGTGPDAAFVLDFNFAYNPSCAYNEAWACPLPGPSNRLAVEIPVGELY</sequence>
<organism evidence="1 2">
    <name type="scientific">Pseudarthrobacter siccitolerans</name>
    <dbReference type="NCBI Taxonomy" id="861266"/>
    <lineage>
        <taxon>Bacteria</taxon>
        <taxon>Bacillati</taxon>
        <taxon>Actinomycetota</taxon>
        <taxon>Actinomycetes</taxon>
        <taxon>Micrococcales</taxon>
        <taxon>Micrococcaceae</taxon>
        <taxon>Pseudarthrobacter</taxon>
    </lineage>
</organism>
<name>A0A024H0Z4_9MICC</name>
<dbReference type="PANTHER" id="PTHR41913:SF1">
    <property type="entry name" value="DUF1684 DOMAIN-CONTAINING PROTEIN"/>
    <property type="match status" value="1"/>
</dbReference>
<dbReference type="InterPro" id="IPR012467">
    <property type="entry name" value="DUF1684"/>
</dbReference>
<proteinExistence type="predicted"/>
<accession>A0A024H0Z4</accession>
<evidence type="ECO:0000313" key="1">
    <source>
        <dbReference type="EMBL" id="CCQ45693.1"/>
    </source>
</evidence>